<dbReference type="GO" id="GO:0004177">
    <property type="term" value="F:aminopeptidase activity"/>
    <property type="evidence" value="ECO:0007669"/>
    <property type="project" value="UniProtKB-KW"/>
</dbReference>
<dbReference type="PANTHER" id="PTHR28570:SF3">
    <property type="entry name" value="ASPARTYL AMINOPEPTIDASE"/>
    <property type="match status" value="1"/>
</dbReference>
<keyword evidence="12" id="KW-1185">Reference proteome</keyword>
<organism evidence="11 12">
    <name type="scientific">Acetivibrio ethanolgignens</name>
    <dbReference type="NCBI Taxonomy" id="290052"/>
    <lineage>
        <taxon>Bacteria</taxon>
        <taxon>Bacillati</taxon>
        <taxon>Bacillota</taxon>
        <taxon>Clostridia</taxon>
        <taxon>Eubacteriales</taxon>
        <taxon>Oscillospiraceae</taxon>
        <taxon>Acetivibrio</taxon>
    </lineage>
</organism>
<sequence length="430" mass="48089">MRFLMELNLLDFTNSSPSPFHAVENSCNILKKAGFEELVFSEEWHLKKGGSYYTRLYGTTLFAFKTGTALDDNHTFRLAAAHTDYPCLRIKPNPEMCDKDYLKLNVSVYGGMIRPTWMDRPLSLAGRVALKSQDIFHPEMRLVDFDRPLLTIPNLAVHMNPDINKGLELNPQTELTPILGMLTENLNKEHFFLHLLAEELSVKPEDILDFDFYIYNWEKGCPLGIENEFISAPRLDNLTSVMGCLSGILNSENTNTINVISLYDNEEIGSHTKQGADSIITNVLLEKIYTSLGYAPERIYDTLLKSFMVSADVAHGLHPNYIGKCDPTNQPKLGQGVVLKINHSQRYATDVEALGIIKQLCQAYQVPYQEFVNRSDMPCGGTLGSISSSWLPAMTVDIGIALLAMHSSRELMGAADQKAINDLIAALFNA</sequence>
<keyword evidence="7 9" id="KW-0862">Zinc</keyword>
<dbReference type="OrthoDB" id="9764268at2"/>
<comment type="cofactor">
    <cofactor evidence="1 10">
        <name>Zn(2+)</name>
        <dbReference type="ChEBI" id="CHEBI:29105"/>
    </cofactor>
</comment>
<dbReference type="STRING" id="290052.ASU35_04160"/>
<reference evidence="11 12" key="1">
    <citation type="submission" date="2015-11" db="EMBL/GenBank/DDBJ databases">
        <title>Butyribacter intestini gen. nov., sp. nov., a butyric acid-producing bacterium of the family Lachnospiraceae isolated from the human faeces.</title>
        <authorList>
            <person name="Zou Y."/>
            <person name="Xue W."/>
            <person name="Luo G."/>
            <person name="Lv M."/>
        </authorList>
    </citation>
    <scope>NUCLEOTIDE SEQUENCE [LARGE SCALE GENOMIC DNA]</scope>
    <source>
        <strain evidence="11 12">ACET-33324</strain>
    </source>
</reference>
<dbReference type="NCBIfam" id="NF002759">
    <property type="entry name" value="PRK02813.1"/>
    <property type="match status" value="1"/>
</dbReference>
<dbReference type="GO" id="GO:0006508">
    <property type="term" value="P:proteolysis"/>
    <property type="evidence" value="ECO:0007669"/>
    <property type="project" value="UniProtKB-KW"/>
</dbReference>
<protein>
    <recommendedName>
        <fullName evidence="10">M18 family aminopeptidase</fullName>
        <ecNumber evidence="10">3.4.11.-</ecNumber>
    </recommendedName>
</protein>
<keyword evidence="4 9" id="KW-0645">Protease</keyword>
<dbReference type="Gene3D" id="3.40.630.10">
    <property type="entry name" value="Zn peptidases"/>
    <property type="match status" value="1"/>
</dbReference>
<name>A0A0V8QAR8_9FIRM</name>
<keyword evidence="5 9" id="KW-0479">Metal-binding</keyword>
<evidence type="ECO:0000256" key="9">
    <source>
        <dbReference type="RuleBase" id="RU004386"/>
    </source>
</evidence>
<evidence type="ECO:0000256" key="6">
    <source>
        <dbReference type="ARBA" id="ARBA00022801"/>
    </source>
</evidence>
<dbReference type="Gene3D" id="2.30.250.10">
    <property type="entry name" value="Aminopeptidase i, Domain 2"/>
    <property type="match status" value="1"/>
</dbReference>
<evidence type="ECO:0000256" key="2">
    <source>
        <dbReference type="ARBA" id="ARBA00008290"/>
    </source>
</evidence>
<dbReference type="Proteomes" id="UP000054874">
    <property type="component" value="Unassembled WGS sequence"/>
</dbReference>
<comment type="similarity">
    <text evidence="2 9">Belongs to the peptidase M18 family.</text>
</comment>
<dbReference type="EC" id="3.4.11.-" evidence="10"/>
<dbReference type="GO" id="GO:0008270">
    <property type="term" value="F:zinc ion binding"/>
    <property type="evidence" value="ECO:0007669"/>
    <property type="project" value="InterPro"/>
</dbReference>
<proteinExistence type="inferred from homology"/>
<dbReference type="PANTHER" id="PTHR28570">
    <property type="entry name" value="ASPARTYL AMINOPEPTIDASE"/>
    <property type="match status" value="1"/>
</dbReference>
<dbReference type="SUPFAM" id="SSF101821">
    <property type="entry name" value="Aminopeptidase/glucanase lid domain"/>
    <property type="match status" value="1"/>
</dbReference>
<comment type="caution">
    <text evidence="11">The sequence shown here is derived from an EMBL/GenBank/DDBJ whole genome shotgun (WGS) entry which is preliminary data.</text>
</comment>
<dbReference type="CDD" id="cd05658">
    <property type="entry name" value="M18_DAP"/>
    <property type="match status" value="1"/>
</dbReference>
<dbReference type="GO" id="GO:0008237">
    <property type="term" value="F:metallopeptidase activity"/>
    <property type="evidence" value="ECO:0007669"/>
    <property type="project" value="UniProtKB-KW"/>
</dbReference>
<evidence type="ECO:0000313" key="12">
    <source>
        <dbReference type="Proteomes" id="UP000054874"/>
    </source>
</evidence>
<keyword evidence="8 9" id="KW-0482">Metalloprotease</keyword>
<evidence type="ECO:0000256" key="5">
    <source>
        <dbReference type="ARBA" id="ARBA00022723"/>
    </source>
</evidence>
<dbReference type="InterPro" id="IPR001948">
    <property type="entry name" value="Peptidase_M18"/>
</dbReference>
<evidence type="ECO:0000256" key="1">
    <source>
        <dbReference type="ARBA" id="ARBA00001947"/>
    </source>
</evidence>
<evidence type="ECO:0000313" key="11">
    <source>
        <dbReference type="EMBL" id="KSV57664.1"/>
    </source>
</evidence>
<keyword evidence="6 9" id="KW-0378">Hydrolase</keyword>
<dbReference type="InterPro" id="IPR023358">
    <property type="entry name" value="Peptidase_M18_dom2"/>
</dbReference>
<dbReference type="PRINTS" id="PR00932">
    <property type="entry name" value="AMINO1PTASE"/>
</dbReference>
<evidence type="ECO:0000256" key="7">
    <source>
        <dbReference type="ARBA" id="ARBA00022833"/>
    </source>
</evidence>
<keyword evidence="3 9" id="KW-0031">Aminopeptidase</keyword>
<dbReference type="EMBL" id="LNAM01000208">
    <property type="protein sequence ID" value="KSV57664.1"/>
    <property type="molecule type" value="Genomic_DNA"/>
</dbReference>
<evidence type="ECO:0000256" key="8">
    <source>
        <dbReference type="ARBA" id="ARBA00023049"/>
    </source>
</evidence>
<evidence type="ECO:0000256" key="10">
    <source>
        <dbReference type="RuleBase" id="RU004387"/>
    </source>
</evidence>
<evidence type="ECO:0000256" key="3">
    <source>
        <dbReference type="ARBA" id="ARBA00022438"/>
    </source>
</evidence>
<gene>
    <name evidence="11" type="ORF">ASU35_04160</name>
</gene>
<dbReference type="GO" id="GO:0005737">
    <property type="term" value="C:cytoplasm"/>
    <property type="evidence" value="ECO:0007669"/>
    <property type="project" value="UniProtKB-ARBA"/>
</dbReference>
<dbReference type="Pfam" id="PF02127">
    <property type="entry name" value="Peptidase_M18"/>
    <property type="match status" value="1"/>
</dbReference>
<dbReference type="AlphaFoldDB" id="A0A0V8QAR8"/>
<evidence type="ECO:0000256" key="4">
    <source>
        <dbReference type="ARBA" id="ARBA00022670"/>
    </source>
</evidence>
<accession>A0A0V8QAR8</accession>
<dbReference type="SUPFAM" id="SSF53187">
    <property type="entry name" value="Zn-dependent exopeptidases"/>
    <property type="match status" value="1"/>
</dbReference>